<evidence type="ECO:0000313" key="3">
    <source>
        <dbReference type="Proteomes" id="UP001500280"/>
    </source>
</evidence>
<protein>
    <submittedName>
        <fullName evidence="2">Uncharacterized protein</fullName>
    </submittedName>
</protein>
<feature type="compositionally biased region" description="Basic and acidic residues" evidence="1">
    <location>
        <begin position="57"/>
        <end position="77"/>
    </location>
</feature>
<feature type="region of interest" description="Disordered" evidence="1">
    <location>
        <begin position="1"/>
        <end position="29"/>
    </location>
</feature>
<name>A0ABN2GLQ9_9ACTN</name>
<reference evidence="2 3" key="1">
    <citation type="journal article" date="2019" name="Int. J. Syst. Evol. Microbiol.">
        <title>The Global Catalogue of Microorganisms (GCM) 10K type strain sequencing project: providing services to taxonomists for standard genome sequencing and annotation.</title>
        <authorList>
            <consortium name="The Broad Institute Genomics Platform"/>
            <consortium name="The Broad Institute Genome Sequencing Center for Infectious Disease"/>
            <person name="Wu L."/>
            <person name="Ma J."/>
        </authorList>
    </citation>
    <scope>NUCLEOTIDE SEQUENCE [LARGE SCALE GENOMIC DNA]</scope>
    <source>
        <strain evidence="2 3">JCM 14307</strain>
    </source>
</reference>
<evidence type="ECO:0000256" key="1">
    <source>
        <dbReference type="SAM" id="MobiDB-lite"/>
    </source>
</evidence>
<keyword evidence="3" id="KW-1185">Reference proteome</keyword>
<evidence type="ECO:0000313" key="2">
    <source>
        <dbReference type="EMBL" id="GAA1673388.1"/>
    </source>
</evidence>
<sequence length="77" mass="8704">MLNKSLKSTRRIPRPYVTSPPPPPPPHAPVHPVIMAWHLRTVLADALWRSEAGVPLPDHRSADEWVDDLGDRSARDR</sequence>
<comment type="caution">
    <text evidence="2">The sequence shown here is derived from an EMBL/GenBank/DDBJ whole genome shotgun (WGS) entry which is preliminary data.</text>
</comment>
<organism evidence="2 3">
    <name type="scientific">Kribbella yunnanensis</name>
    <dbReference type="NCBI Taxonomy" id="190194"/>
    <lineage>
        <taxon>Bacteria</taxon>
        <taxon>Bacillati</taxon>
        <taxon>Actinomycetota</taxon>
        <taxon>Actinomycetes</taxon>
        <taxon>Propionibacteriales</taxon>
        <taxon>Kribbellaceae</taxon>
        <taxon>Kribbella</taxon>
    </lineage>
</organism>
<dbReference type="EMBL" id="BAAANF010000004">
    <property type="protein sequence ID" value="GAA1673388.1"/>
    <property type="molecule type" value="Genomic_DNA"/>
</dbReference>
<gene>
    <name evidence="2" type="ORF">GCM10009745_15410</name>
</gene>
<proteinExistence type="predicted"/>
<feature type="region of interest" description="Disordered" evidence="1">
    <location>
        <begin position="53"/>
        <end position="77"/>
    </location>
</feature>
<accession>A0ABN2GLQ9</accession>
<dbReference type="Proteomes" id="UP001500280">
    <property type="component" value="Unassembled WGS sequence"/>
</dbReference>
<feature type="compositionally biased region" description="Pro residues" evidence="1">
    <location>
        <begin position="18"/>
        <end position="29"/>
    </location>
</feature>